<evidence type="ECO:0000256" key="1">
    <source>
        <dbReference type="SAM" id="MobiDB-lite"/>
    </source>
</evidence>
<reference evidence="2 3" key="1">
    <citation type="journal article" date="2013" name="Mar. Genomics">
        <title>Expression of sulfatases in Rhodopirellula baltica and the diversity of sulfatases in the genus Rhodopirellula.</title>
        <authorList>
            <person name="Wegner C.E."/>
            <person name="Richter-Heitmann T."/>
            <person name="Klindworth A."/>
            <person name="Klockow C."/>
            <person name="Richter M."/>
            <person name="Achstetter T."/>
            <person name="Glockner F.O."/>
            <person name="Harder J."/>
        </authorList>
    </citation>
    <scope>NUCLEOTIDE SEQUENCE [LARGE SCALE GENOMIC DNA]</scope>
    <source>
        <strain evidence="2 3">SM41</strain>
    </source>
</reference>
<organism evidence="2 3">
    <name type="scientific">Rhodopirellula sallentina SM41</name>
    <dbReference type="NCBI Taxonomy" id="1263870"/>
    <lineage>
        <taxon>Bacteria</taxon>
        <taxon>Pseudomonadati</taxon>
        <taxon>Planctomycetota</taxon>
        <taxon>Planctomycetia</taxon>
        <taxon>Pirellulales</taxon>
        <taxon>Pirellulaceae</taxon>
        <taxon>Rhodopirellula</taxon>
    </lineage>
</organism>
<evidence type="ECO:0000313" key="2">
    <source>
        <dbReference type="EMBL" id="EMI58091.1"/>
    </source>
</evidence>
<feature type="compositionally biased region" description="Basic and acidic residues" evidence="1">
    <location>
        <begin position="865"/>
        <end position="888"/>
    </location>
</feature>
<sequence length="1093" mass="118063">MKRTLKKDRIAAFITANAALAGAWGGDAAEDVRERETQCSRDWFGADCGVPTKRGRGGLWLVAWVLCVIGSLELAGVAVAAEPDSFDLESVSFQPTYVSPAQIRRASCLRAVAFSPLDSHRTPEVASVAYNQPRQASGSIGIAVGDAGTILRSDDDGESWWPIEYVSVVSEDSNSENPRSSGMAGGLFSTGMRSGPTRRERVVPIPFCEFSDVLWLSARDVVVVGGGYEPVTGISRGVCVVSHDAGESWMLADAHELPRLRAVALGGRGAIEAVGDASEASGVNRFGSYDGGESWVEDILPSSEKATRNRVDAPRVVATSSGQVTVEDLCQAPTGFEFAVASHGRVFRRVKGETTWRSLRGEQRRTGVLFVASSAATVPWSIVGRETLQEQRRTAIYLDEDATHRSANRKNDSGKQKLLDRCRAAAAMLGVSEVHGSWSDGSSADLIGSTLAERGVADETERKSEWLREHRPSVVVLDESLGVRTIQSWLTVIERIRTRAFTEQSHATEQWLGPQRIVLTRPLDAEGHAIDCGCESPRPWERAWKHASVLRGNALLTGVGALANDLSVDALMMAAPGHVSPDAIEIATLDDSSGSVRRDVSLAAGVGLTTGQNRQEGQEQTASHRQLQITTARMNQTVRLKEKLHAGAKREQPRQDRNQLKMQVEQVLALTAPDDRTRLLWEGLIGCGQVNGDANLARDVLLELLAQNARPASIRRWAELRCSAMSTSVEANMVRAFAIKRPSASNDSASELSAGEVPGDAPESHADAGAGVQPLSPFQVAPVAYLSGMESHGRPAPQILVPETQRTVWQSTGRMNGFASPLSSLADQKGQTSKSDDNSIAARVNWDYHPVVMAVRGVVPMVSKRLSDRQRGRDGDSLDRDGLGRDEMPVAAEPAKRAVSRYSPPHARQRPLLDARDDDACWSIADVWDREQVTAKCAADEDYLYVALYSDRPRHFRLLLDCDGDYVTSLQFDLAPDGTRRACVHGGAEVNPVWYAAVGSGDAGLASKASNNGASRNILGNAVPGSVEASLGDQSRPPIRMFAEIAIARSSLPAAVCRIHAGVVAHDADPNWIVMPNPSEWYPSRQLTSGRQY</sequence>
<dbReference type="SUPFAM" id="SSF50939">
    <property type="entry name" value="Sialidases"/>
    <property type="match status" value="1"/>
</dbReference>
<dbReference type="RefSeq" id="WP_008673968.1">
    <property type="nucleotide sequence ID" value="NZ_ANOH01000045.1"/>
</dbReference>
<dbReference type="Proteomes" id="UP000011885">
    <property type="component" value="Unassembled WGS sequence"/>
</dbReference>
<feature type="region of interest" description="Disordered" evidence="1">
    <location>
        <begin position="172"/>
        <end position="191"/>
    </location>
</feature>
<name>M5UJR0_9BACT</name>
<evidence type="ECO:0000313" key="3">
    <source>
        <dbReference type="Proteomes" id="UP000011885"/>
    </source>
</evidence>
<comment type="caution">
    <text evidence="2">The sequence shown here is derived from an EMBL/GenBank/DDBJ whole genome shotgun (WGS) entry which is preliminary data.</text>
</comment>
<dbReference type="EMBL" id="ANOH01000045">
    <property type="protein sequence ID" value="EMI58091.1"/>
    <property type="molecule type" value="Genomic_DNA"/>
</dbReference>
<gene>
    <name evidence="2" type="ORF">RSSM_00451</name>
</gene>
<keyword evidence="3" id="KW-1185">Reference proteome</keyword>
<feature type="region of interest" description="Disordered" evidence="1">
    <location>
        <begin position="745"/>
        <end position="773"/>
    </location>
</feature>
<feature type="region of interest" description="Disordered" evidence="1">
    <location>
        <begin position="865"/>
        <end position="909"/>
    </location>
</feature>
<accession>M5UJR0</accession>
<dbReference type="OrthoDB" id="226401at2"/>
<dbReference type="PATRIC" id="fig|1263870.3.peg.492"/>
<proteinExistence type="predicted"/>
<protein>
    <submittedName>
        <fullName evidence="2">Putative membrane or secreted protein</fullName>
    </submittedName>
</protein>
<dbReference type="AlphaFoldDB" id="M5UJR0"/>
<dbReference type="InterPro" id="IPR036278">
    <property type="entry name" value="Sialidase_sf"/>
</dbReference>